<evidence type="ECO:0000256" key="1">
    <source>
        <dbReference type="SAM" id="SignalP"/>
    </source>
</evidence>
<evidence type="ECO:0000313" key="4">
    <source>
        <dbReference type="EMBL" id="PLW33684.1"/>
    </source>
</evidence>
<name>A0A2N5S9Q8_9BASI</name>
<sequence>MFAFSSLAAMAVMVLVQLGSGVVAPPTPVPQVLVPGPYGPVPVVPVPVRGQPFPNQRQLVPVQIFPGPPPPVVRYY</sequence>
<evidence type="ECO:0000313" key="7">
    <source>
        <dbReference type="Proteomes" id="UP000235392"/>
    </source>
</evidence>
<dbReference type="AlphaFoldDB" id="A0A2N5S9Q8"/>
<evidence type="ECO:0000313" key="6">
    <source>
        <dbReference type="Proteomes" id="UP000235388"/>
    </source>
</evidence>
<dbReference type="EMBL" id="PGCJ01000824">
    <property type="protein sequence ID" value="PLW18806.1"/>
    <property type="molecule type" value="Genomic_DNA"/>
</dbReference>
<gene>
    <name evidence="5" type="ORF">PCANC_00206</name>
    <name evidence="3" type="ORF">PCANC_06651</name>
    <name evidence="4" type="ORF">PCASD_10320</name>
    <name evidence="2" type="ORF">PCASD_21049</name>
</gene>
<proteinExistence type="predicted"/>
<organism evidence="2 7">
    <name type="scientific">Puccinia coronata f. sp. avenae</name>
    <dbReference type="NCBI Taxonomy" id="200324"/>
    <lineage>
        <taxon>Eukaryota</taxon>
        <taxon>Fungi</taxon>
        <taxon>Dikarya</taxon>
        <taxon>Basidiomycota</taxon>
        <taxon>Pucciniomycotina</taxon>
        <taxon>Pucciniomycetes</taxon>
        <taxon>Pucciniales</taxon>
        <taxon>Pucciniaceae</taxon>
        <taxon>Puccinia</taxon>
    </lineage>
</organism>
<dbReference type="EMBL" id="PGCJ01000002">
    <property type="protein sequence ID" value="PLW58499.1"/>
    <property type="molecule type" value="Genomic_DNA"/>
</dbReference>
<dbReference type="EMBL" id="PGCI01000214">
    <property type="protein sequence ID" value="PLW33684.1"/>
    <property type="molecule type" value="Genomic_DNA"/>
</dbReference>
<feature type="signal peptide" evidence="1">
    <location>
        <begin position="1"/>
        <end position="21"/>
    </location>
</feature>
<protein>
    <submittedName>
        <fullName evidence="2">Uncharacterized protein</fullName>
    </submittedName>
</protein>
<feature type="chain" id="PRO_5015083507" evidence="1">
    <location>
        <begin position="22"/>
        <end position="76"/>
    </location>
</feature>
<evidence type="ECO:0000313" key="2">
    <source>
        <dbReference type="EMBL" id="PLW09955.1"/>
    </source>
</evidence>
<dbReference type="EMBL" id="PGCI01000984">
    <property type="protein sequence ID" value="PLW09955.1"/>
    <property type="molecule type" value="Genomic_DNA"/>
</dbReference>
<keyword evidence="6" id="KW-1185">Reference proteome</keyword>
<dbReference type="Proteomes" id="UP000235388">
    <property type="component" value="Unassembled WGS sequence"/>
</dbReference>
<accession>A0A2N5S9Q8</accession>
<dbReference type="Proteomes" id="UP000235392">
    <property type="component" value="Unassembled WGS sequence"/>
</dbReference>
<reference evidence="6 7" key="1">
    <citation type="submission" date="2017-11" db="EMBL/GenBank/DDBJ databases">
        <title>De novo assembly and phasing of dikaryotic genomes from two isolates of Puccinia coronata f. sp. avenae, the causal agent of oat crown rust.</title>
        <authorList>
            <person name="Miller M.E."/>
            <person name="Zhang Y."/>
            <person name="Omidvar V."/>
            <person name="Sperschneider J."/>
            <person name="Schwessinger B."/>
            <person name="Raley C."/>
            <person name="Palmer J.M."/>
            <person name="Garnica D."/>
            <person name="Upadhyaya N."/>
            <person name="Rathjen J."/>
            <person name="Taylor J.M."/>
            <person name="Park R.F."/>
            <person name="Dodds P.N."/>
            <person name="Hirsch C.D."/>
            <person name="Kianian S.F."/>
            <person name="Figueroa M."/>
        </authorList>
    </citation>
    <scope>NUCLEOTIDE SEQUENCE [LARGE SCALE GENOMIC DNA]</scope>
    <source>
        <strain evidence="3">12NC29</strain>
        <strain evidence="2">12SD80</strain>
    </source>
</reference>
<evidence type="ECO:0000313" key="3">
    <source>
        <dbReference type="EMBL" id="PLW18806.1"/>
    </source>
</evidence>
<keyword evidence="1" id="KW-0732">Signal</keyword>
<evidence type="ECO:0000313" key="5">
    <source>
        <dbReference type="EMBL" id="PLW58499.1"/>
    </source>
</evidence>
<comment type="caution">
    <text evidence="2">The sequence shown here is derived from an EMBL/GenBank/DDBJ whole genome shotgun (WGS) entry which is preliminary data.</text>
</comment>